<dbReference type="EMBL" id="DLVE01000071">
    <property type="protein sequence ID" value="HAA84228.1"/>
    <property type="molecule type" value="Genomic_DNA"/>
</dbReference>
<dbReference type="AlphaFoldDB" id="A0A3B8N7K4"/>
<comment type="caution">
    <text evidence="2">The sequence shown here is derived from an EMBL/GenBank/DDBJ whole genome shotgun (WGS) entry which is preliminary data.</text>
</comment>
<gene>
    <name evidence="2" type="ORF">DCE01_05545</name>
</gene>
<dbReference type="PROSITE" id="PS00409">
    <property type="entry name" value="PROKAR_NTER_METHYL"/>
    <property type="match status" value="1"/>
</dbReference>
<dbReference type="NCBIfam" id="TIGR02532">
    <property type="entry name" value="IV_pilin_GFxxxE"/>
    <property type="match status" value="1"/>
</dbReference>
<evidence type="ECO:0000313" key="2">
    <source>
        <dbReference type="EMBL" id="HAA84228.1"/>
    </source>
</evidence>
<dbReference type="Pfam" id="PF07963">
    <property type="entry name" value="N_methyl"/>
    <property type="match status" value="1"/>
</dbReference>
<keyword evidence="1" id="KW-1133">Transmembrane helix</keyword>
<dbReference type="Proteomes" id="UP000257240">
    <property type="component" value="Unassembled WGS sequence"/>
</dbReference>
<dbReference type="InterPro" id="IPR012902">
    <property type="entry name" value="N_methyl_site"/>
</dbReference>
<evidence type="ECO:0000313" key="3">
    <source>
        <dbReference type="Proteomes" id="UP000257240"/>
    </source>
</evidence>
<sequence>MQFSFSIKESLLKVKGFTLPEILVVIVLSSIILGAIVGLFISSENLFKKTKPVSDVLEEMRSGLATLDFVFSRWGAGVPCKNNQCQNNSNIVPCDDFPPSDPLCMNCTQGDFSSGCSEVVFYGNLYGLGFVVDNKTGNMVDIISCRLENDYKDDKPRQCYYIWHQNGVITDNSTNKPLAFSFNSTPEFNSNNTDCINFNKTPNLTIPAEIDLCNSSITYTSNTTYTLQPGDIIVRSTQMIKLYVKQKKNGYWLIMEKTDIEMSKYYGIKSSINPIAKLKDADSFKVYMAGKGVRIRAIFASQSSPSQFFEIIKYYGR</sequence>
<accession>A0A3B8N7K4</accession>
<name>A0A3B8N7K4_9BACT</name>
<reference evidence="2 3" key="1">
    <citation type="journal article" date="2018" name="Nat. Biotechnol.">
        <title>A standardized bacterial taxonomy based on genome phylogeny substantially revises the tree of life.</title>
        <authorList>
            <person name="Parks D.H."/>
            <person name="Chuvochina M."/>
            <person name="Waite D.W."/>
            <person name="Rinke C."/>
            <person name="Skarshewski A."/>
            <person name="Chaumeil P.A."/>
            <person name="Hugenholtz P."/>
        </authorList>
    </citation>
    <scope>NUCLEOTIDE SEQUENCE [LARGE SCALE GENOMIC DNA]</scope>
    <source>
        <strain evidence="2">UBA12529</strain>
    </source>
</reference>
<feature type="transmembrane region" description="Helical" evidence="1">
    <location>
        <begin position="22"/>
        <end position="41"/>
    </location>
</feature>
<evidence type="ECO:0008006" key="4">
    <source>
        <dbReference type="Google" id="ProtNLM"/>
    </source>
</evidence>
<organism evidence="2 3">
    <name type="scientific">Thermodesulfobacterium commune</name>
    <dbReference type="NCBI Taxonomy" id="1741"/>
    <lineage>
        <taxon>Bacteria</taxon>
        <taxon>Pseudomonadati</taxon>
        <taxon>Thermodesulfobacteriota</taxon>
        <taxon>Thermodesulfobacteria</taxon>
        <taxon>Thermodesulfobacteriales</taxon>
        <taxon>Thermodesulfobacteriaceae</taxon>
        <taxon>Thermodesulfobacterium</taxon>
    </lineage>
</organism>
<keyword evidence="1" id="KW-0812">Transmembrane</keyword>
<protein>
    <recommendedName>
        <fullName evidence="4">Prepilin-type N-terminal cleavage/methylation domain-containing protein</fullName>
    </recommendedName>
</protein>
<proteinExistence type="predicted"/>
<evidence type="ECO:0000256" key="1">
    <source>
        <dbReference type="SAM" id="Phobius"/>
    </source>
</evidence>
<keyword evidence="1" id="KW-0472">Membrane</keyword>